<dbReference type="Proteomes" id="UP000198341">
    <property type="component" value="Chromosome 10"/>
</dbReference>
<dbReference type="OrthoDB" id="59690at2759"/>
<gene>
    <name evidence="1" type="ordered locus">Bathy10g01650</name>
</gene>
<dbReference type="GO" id="GO:2000042">
    <property type="term" value="P:negative regulation of double-strand break repair via homologous recombination"/>
    <property type="evidence" value="ECO:0007669"/>
    <property type="project" value="TreeGrafter"/>
</dbReference>
<dbReference type="KEGG" id="bpg:Bathy10g01650"/>
<accession>K8F905</accession>
<dbReference type="InterPro" id="IPR032245">
    <property type="entry name" value="RMI2"/>
</dbReference>
<reference evidence="1 2" key="1">
    <citation type="submission" date="2011-10" db="EMBL/GenBank/DDBJ databases">
        <authorList>
            <person name="Genoscope - CEA"/>
        </authorList>
    </citation>
    <scope>NUCLEOTIDE SEQUENCE [LARGE SCALE GENOMIC DNA]</scope>
    <source>
        <strain evidence="1 2">RCC 1105</strain>
    </source>
</reference>
<protein>
    <submittedName>
        <fullName evidence="1">Uncharacterized protein</fullName>
    </submittedName>
</protein>
<dbReference type="InterPro" id="IPR012340">
    <property type="entry name" value="NA-bd_OB-fold"/>
</dbReference>
<organism evidence="1 2">
    <name type="scientific">Bathycoccus prasinos</name>
    <dbReference type="NCBI Taxonomy" id="41875"/>
    <lineage>
        <taxon>Eukaryota</taxon>
        <taxon>Viridiplantae</taxon>
        <taxon>Chlorophyta</taxon>
        <taxon>Mamiellophyceae</taxon>
        <taxon>Mamiellales</taxon>
        <taxon>Bathycoccaceae</taxon>
        <taxon>Bathycoccus</taxon>
    </lineage>
</organism>
<dbReference type="Pfam" id="PF16100">
    <property type="entry name" value="RMI2"/>
    <property type="match status" value="1"/>
</dbReference>
<dbReference type="GO" id="GO:0033045">
    <property type="term" value="P:regulation of sister chromatid segregation"/>
    <property type="evidence" value="ECO:0007669"/>
    <property type="project" value="TreeGrafter"/>
</dbReference>
<dbReference type="AlphaFoldDB" id="K8F905"/>
<evidence type="ECO:0000313" key="1">
    <source>
        <dbReference type="EMBL" id="CCO18088.1"/>
    </source>
</evidence>
<dbReference type="GO" id="GO:0016607">
    <property type="term" value="C:nuclear speck"/>
    <property type="evidence" value="ECO:0007669"/>
    <property type="project" value="TreeGrafter"/>
</dbReference>
<dbReference type="GO" id="GO:0043007">
    <property type="term" value="P:maintenance of rDNA"/>
    <property type="evidence" value="ECO:0007669"/>
    <property type="project" value="TreeGrafter"/>
</dbReference>
<evidence type="ECO:0000313" key="2">
    <source>
        <dbReference type="Proteomes" id="UP000198341"/>
    </source>
</evidence>
<name>K8F905_9CHLO</name>
<dbReference type="Gene3D" id="2.40.50.140">
    <property type="entry name" value="Nucleic acid-binding proteins"/>
    <property type="match status" value="1"/>
</dbReference>
<dbReference type="EMBL" id="FO082269">
    <property type="protein sequence ID" value="CCO18088.1"/>
    <property type="molecule type" value="Genomic_DNA"/>
</dbReference>
<dbReference type="RefSeq" id="XP_007510555.1">
    <property type="nucleotide sequence ID" value="XM_007510493.1"/>
</dbReference>
<dbReference type="GO" id="GO:0005829">
    <property type="term" value="C:cytosol"/>
    <property type="evidence" value="ECO:0007669"/>
    <property type="project" value="TreeGrafter"/>
</dbReference>
<proteinExistence type="predicted"/>
<sequence length="191" mass="20721">MFCSMIHASVLMIDPKRGSAEDEKNTKDYHDPFLGLDVYNVASSIDALSSGFPTHRAAHHPDVHRFAKKASAATSGGGGVVGGMNGSNFNKPFGPHFRRVWIQGEVTSSANNGAVLVVSDGTGSVEVNTDGERKIEKGAYVCAMGWLSKEKKVQATHVMEIKDAKARKSRERAWAMEIRELWDGIRAGATF</sequence>
<dbReference type="GeneID" id="19013241"/>
<keyword evidence="2" id="KW-1185">Reference proteome</keyword>
<dbReference type="PANTHER" id="PTHR33962:SF1">
    <property type="entry name" value="RECQ-MEDIATED GENOME INSTABILITY PROTEIN 2"/>
    <property type="match status" value="1"/>
</dbReference>
<dbReference type="PANTHER" id="PTHR33962">
    <property type="entry name" value="RECQ-MEDIATED GENOME INSTABILITY PROTEIN 2 RMI2"/>
    <property type="match status" value="1"/>
</dbReference>
<dbReference type="GO" id="GO:0006281">
    <property type="term" value="P:DNA repair"/>
    <property type="evidence" value="ECO:0007669"/>
    <property type="project" value="TreeGrafter"/>
</dbReference>